<evidence type="ECO:0000256" key="2">
    <source>
        <dbReference type="SAM" id="SignalP"/>
    </source>
</evidence>
<evidence type="ECO:0000313" key="4">
    <source>
        <dbReference type="Proteomes" id="UP000044841"/>
    </source>
</evidence>
<dbReference type="SUPFAM" id="SSF53254">
    <property type="entry name" value="Phosphoglycerate mutase-like"/>
    <property type="match status" value="2"/>
</dbReference>
<dbReference type="Pfam" id="PF00328">
    <property type="entry name" value="His_Phos_2"/>
    <property type="match status" value="2"/>
</dbReference>
<dbReference type="PANTHER" id="PTHR20963:SF24">
    <property type="entry name" value="3-PHYTASE B"/>
    <property type="match status" value="1"/>
</dbReference>
<keyword evidence="1" id="KW-0378">Hydrolase</keyword>
<dbReference type="Proteomes" id="UP000044841">
    <property type="component" value="Unassembled WGS sequence"/>
</dbReference>
<dbReference type="InterPro" id="IPR029033">
    <property type="entry name" value="His_PPase_superfam"/>
</dbReference>
<dbReference type="PROSITE" id="PS00616">
    <property type="entry name" value="HIS_ACID_PHOSPHAT_1"/>
    <property type="match status" value="2"/>
</dbReference>
<dbReference type="EMBL" id="CYGV01001668">
    <property type="protein sequence ID" value="CUA76346.1"/>
    <property type="molecule type" value="Genomic_DNA"/>
</dbReference>
<reference evidence="3 4" key="1">
    <citation type="submission" date="2015-07" db="EMBL/GenBank/DDBJ databases">
        <authorList>
            <person name="Noorani M."/>
        </authorList>
    </citation>
    <scope>NUCLEOTIDE SEQUENCE [LARGE SCALE GENOMIC DNA]</scope>
    <source>
        <strain evidence="3">BBA 69670</strain>
    </source>
</reference>
<feature type="signal peptide" evidence="2">
    <location>
        <begin position="1"/>
        <end position="21"/>
    </location>
</feature>
<organism evidence="3 4">
    <name type="scientific">Rhizoctonia solani</name>
    <dbReference type="NCBI Taxonomy" id="456999"/>
    <lineage>
        <taxon>Eukaryota</taxon>
        <taxon>Fungi</taxon>
        <taxon>Dikarya</taxon>
        <taxon>Basidiomycota</taxon>
        <taxon>Agaricomycotina</taxon>
        <taxon>Agaricomycetes</taxon>
        <taxon>Cantharellales</taxon>
        <taxon>Ceratobasidiaceae</taxon>
        <taxon>Rhizoctonia</taxon>
    </lineage>
</organism>
<evidence type="ECO:0000256" key="1">
    <source>
        <dbReference type="ARBA" id="ARBA00022801"/>
    </source>
</evidence>
<proteinExistence type="predicted"/>
<dbReference type="CDD" id="cd07061">
    <property type="entry name" value="HP_HAP_like"/>
    <property type="match status" value="2"/>
</dbReference>
<keyword evidence="4" id="KW-1185">Reference proteome</keyword>
<sequence>MGVKQVLVLGAVLSVVTYVHSKPLFSTDPVARGDSQLPVMPSYQLDPQIAHNLGPYGPRYVVPSEISSKVPEGCNVTMINILQRHGARYPTKDSGAEIDATLLKLKRVSNIAEPSLQFISTFNYTYTADQLNDFGRKQSYVSGQIIAKKYASLGTAKFVRAARKDRIVESARWWAQGFQGGVYDVPIASLPEPDVSIIISDLSNNTLNVQTCVAAEALDPAPGDIKSGEWLGKFAPPITKRLNTLLPGAGLNDNDTINLMSLCGFDTSARNGNASAWCGAFDQSVWKSNEYYYDLEKYYSKSYGSEYARSQGAGWVNELVSRLTGTLVPDHTTTNSTLNSNPVTFPLGPSAPRIFADFSSDNNIAMILSGLGILRDAKDLPSTGPIPSPQQFVVSKLVPFAGSTVVEKLSCPALPGKDYVRIIINDAVIPLTDLAPCGKLGRTQGLCALDRFVESQAFARTVMNPVKYAPLAADEYEDLEECKKETYQWQRSIHIVNPCKPSNALRNALVIGCGILFLSAYAFSKSPLDLRATHSMRRGGIQLPALPTYELDSELINRLGPYGPRHVVPSKILPETPKGCDVSMISILQRHGARYPTGDGEGARIDTALGKLNQVTNVTDPSLEFVLDFKYPYIADQLVLLGQKQMYVSGQIIARKYASLGPSTFVRSSKEERIAESAGWWEQGFKGGSFDVPVSELPYPAVAIPVSDKVNNTLDVQTCPAARALNPPLGDTASAEWLATFGPPITKRLNDGLTGANLTDRDVFSLMNLCGFDSAAKNGTASPWCGVFSMDEWKSYEYYHDLEKYWSKSYGSLYARSLGAGWVNELLSRLTGQPVQDSTSTNTTLDSDYVTFPIGPLAPKIFADFSSDNNIATILSSLGILRDSVPLPPTGPIPPSESQQFVVSKIVPFGGLTLVEKLSCSASDLQGDYVRIIINDAVISLDNLPECKGSESIHGLCALDNFLQSQSYARAGGNFTSCFETS</sequence>
<evidence type="ECO:0000313" key="3">
    <source>
        <dbReference type="EMBL" id="CUA76346.1"/>
    </source>
</evidence>
<dbReference type="InterPro" id="IPR000560">
    <property type="entry name" value="His_Pase_clade-2"/>
</dbReference>
<accession>A0A0K6GCX8</accession>
<feature type="chain" id="PRO_5005502814" evidence="2">
    <location>
        <begin position="22"/>
        <end position="982"/>
    </location>
</feature>
<dbReference type="InterPro" id="IPR033379">
    <property type="entry name" value="Acid_Pase_AS"/>
</dbReference>
<keyword evidence="2" id="KW-0732">Signal</keyword>
<protein>
    <submittedName>
        <fullName evidence="3">3-phytase A</fullName>
    </submittedName>
</protein>
<gene>
    <name evidence="3" type="ORF">RSOLAG22IIIB_12220</name>
</gene>
<name>A0A0K6GCX8_9AGAM</name>
<dbReference type="GO" id="GO:0003993">
    <property type="term" value="F:acid phosphatase activity"/>
    <property type="evidence" value="ECO:0007669"/>
    <property type="project" value="TreeGrafter"/>
</dbReference>
<dbReference type="Gene3D" id="3.40.50.1240">
    <property type="entry name" value="Phosphoglycerate mutase-like"/>
    <property type="match status" value="2"/>
</dbReference>
<dbReference type="PANTHER" id="PTHR20963">
    <property type="entry name" value="MULTIPLE INOSITOL POLYPHOSPHATE PHOSPHATASE-RELATED"/>
    <property type="match status" value="1"/>
</dbReference>
<dbReference type="AlphaFoldDB" id="A0A0K6GCX8"/>